<dbReference type="AlphaFoldDB" id="A0A919WHC8"/>
<comment type="caution">
    <text evidence="2">The sequence shown here is derived from an EMBL/GenBank/DDBJ whole genome shotgun (WGS) entry which is preliminary data.</text>
</comment>
<dbReference type="Proteomes" id="UP000682111">
    <property type="component" value="Unassembled WGS sequence"/>
</dbReference>
<evidence type="ECO:0000256" key="1">
    <source>
        <dbReference type="SAM" id="Phobius"/>
    </source>
</evidence>
<accession>A0A919WHC8</accession>
<protein>
    <submittedName>
        <fullName evidence="2">Membrane protein YmcC</fullName>
    </submittedName>
</protein>
<keyword evidence="3" id="KW-1185">Reference proteome</keyword>
<keyword evidence="1" id="KW-1133">Transmembrane helix</keyword>
<name>A0A919WHC8_9BACI</name>
<organism evidence="2 3">
    <name type="scientific">Robertmurraya siralis</name>
    <dbReference type="NCBI Taxonomy" id="77777"/>
    <lineage>
        <taxon>Bacteria</taxon>
        <taxon>Bacillati</taxon>
        <taxon>Bacillota</taxon>
        <taxon>Bacilli</taxon>
        <taxon>Bacillales</taxon>
        <taxon>Bacillaceae</taxon>
        <taxon>Robertmurraya</taxon>
    </lineage>
</organism>
<feature type="transmembrane region" description="Helical" evidence="1">
    <location>
        <begin position="152"/>
        <end position="173"/>
    </location>
</feature>
<keyword evidence="1" id="KW-0812">Transmembrane</keyword>
<dbReference type="EMBL" id="BORC01000003">
    <property type="protein sequence ID" value="GIN62021.1"/>
    <property type="molecule type" value="Genomic_DNA"/>
</dbReference>
<evidence type="ECO:0000313" key="2">
    <source>
        <dbReference type="EMBL" id="GIN62021.1"/>
    </source>
</evidence>
<dbReference type="OrthoDB" id="2082317at2"/>
<feature type="transmembrane region" description="Helical" evidence="1">
    <location>
        <begin position="61"/>
        <end position="81"/>
    </location>
</feature>
<feature type="transmembrane region" description="Helical" evidence="1">
    <location>
        <begin position="6"/>
        <end position="29"/>
    </location>
</feature>
<keyword evidence="1" id="KW-0472">Membrane</keyword>
<reference evidence="2" key="1">
    <citation type="submission" date="2021-03" db="EMBL/GenBank/DDBJ databases">
        <title>Antimicrobial resistance genes in bacteria isolated from Japanese honey, and their potential for conferring macrolide and lincosamide resistance in the American foulbrood pathogen Paenibacillus larvae.</title>
        <authorList>
            <person name="Okamoto M."/>
            <person name="Kumagai M."/>
            <person name="Kanamori H."/>
            <person name="Takamatsu D."/>
        </authorList>
    </citation>
    <scope>NUCLEOTIDE SEQUENCE</scope>
    <source>
        <strain evidence="2">J27TS8</strain>
    </source>
</reference>
<sequence length="182" mass="20474">MSTVGWMIVFCEIAFWIVIILGLVARYIFKLKRLGMFFLALTPLIDLILLITAGIDLYRGAVASTAHGIAAVYIGVSIAFGKSMIEWADQRFQYYVTKQGEKPKKRYGIDYAKHYIRGWVKHLIAYLIGAGLLVGLIFWIDTPSKTEAFNGIIQIWSIVLVVDLLIAISNFIWPTKEKAPSA</sequence>
<feature type="transmembrane region" description="Helical" evidence="1">
    <location>
        <begin position="123"/>
        <end position="140"/>
    </location>
</feature>
<dbReference type="RefSeq" id="WP_137743696.1">
    <property type="nucleotide sequence ID" value="NZ_BORC01000003.1"/>
</dbReference>
<proteinExistence type="predicted"/>
<feature type="transmembrane region" description="Helical" evidence="1">
    <location>
        <begin position="36"/>
        <end position="55"/>
    </location>
</feature>
<evidence type="ECO:0000313" key="3">
    <source>
        <dbReference type="Proteomes" id="UP000682111"/>
    </source>
</evidence>
<gene>
    <name evidence="2" type="primary">ymcC</name>
    <name evidence="2" type="ORF">J27TS8_20140</name>
</gene>